<evidence type="ECO:0000256" key="6">
    <source>
        <dbReference type="ARBA" id="ARBA00022679"/>
    </source>
</evidence>
<dbReference type="InterPro" id="IPR038071">
    <property type="entry name" value="UROD/MetE-like_sf"/>
</dbReference>
<evidence type="ECO:0000256" key="1">
    <source>
        <dbReference type="ARBA" id="ARBA00002777"/>
    </source>
</evidence>
<feature type="binding site" evidence="10">
    <location>
        <position position="641"/>
    </location>
    <ligand>
        <name>L-methionine</name>
        <dbReference type="ChEBI" id="CHEBI:57844"/>
    </ligand>
</feature>
<sequence length="799" mass="88221">MQTTFNTSTILSHVPGYPRMGAARELKFALERHWRGEIDEAALQAVGRELRARHWEEQRLAGLDFVSVGDFAYYDQVANHIQLLGCEPARYGFSPQQSELSRYFRMARGAATATTATAGAAQAEGHSSGCGHGQCQHEQPDGAPAADAALEMSKWFDTNYHYLLPEFSAETSFALASQRLFDEVEEAQALGHPVKAVLLGPLSFLWLGKVRSAQPFERLELLERLLPVYGALLSRLKQQGVSWVQIDEPILGLDLPPAWRSAFETAYWQLNQAGAQLLLATYFSPLEENLSLACRLPVAGLHVDGVRAAHELISIADWLPVHKVLSVGIVDGRNIWRCDLDAALALLQPLLAKRQGKLWLSTSCSLLHVPYTLAAEAHLDPEVRPWLAFAHEKLAELAVLKQALQGAADPTALAASRTAQASRAHSLRLHQPELRARLAALPANADQRPSPFALRQPQQQARLQLPAFPTTTIGSFPQTPAIRAARAAYKRGELDGATYAQRMRAEIADAVQRQEALGLDVLVHGEAERNDMVEYFGEQLEGFLFSSHGWVQSYGSRCVKPPILFGDVRRPQAMTVDWTVYTQSLTDKPVKGMLTGPVTILQWSFVREDQPRRDTALQLALAIRDEVADLQQAGIAIIQIDEPAVREGLPLRRSRWDAYLDWATRAFRIAASAAADATQIHTHICYAEFNEILPQIAAMDADVITIETSRSDAELLQALRRFPYPNQIGPGVYDIHSPRVPAQAEMVSLLQRAASVVPAAQLWVNPDCGLKTRGWSETESALRNMVAAARQLRAELAPA</sequence>
<feature type="binding site" evidence="10">
    <location>
        <position position="683"/>
    </location>
    <ligand>
        <name>Zn(2+)</name>
        <dbReference type="ChEBI" id="CHEBI:29105"/>
        <note>catalytic</note>
    </ligand>
</feature>
<feature type="binding site" evidence="10">
    <location>
        <position position="154"/>
    </location>
    <ligand>
        <name>5-methyltetrahydropteroyltri-L-glutamate</name>
        <dbReference type="ChEBI" id="CHEBI:58207"/>
    </ligand>
</feature>
<dbReference type="CDD" id="cd03311">
    <property type="entry name" value="CIMS_C_terminal_like"/>
    <property type="match status" value="1"/>
</dbReference>
<comment type="similarity">
    <text evidence="3 10">Belongs to the vitamin-B12 independent methionine synthase family.</text>
</comment>
<organism evidence="13 14">
    <name type="scientific">Pseudoduganella danionis</name>
    <dbReference type="NCBI Taxonomy" id="1890295"/>
    <lineage>
        <taxon>Bacteria</taxon>
        <taxon>Pseudomonadati</taxon>
        <taxon>Pseudomonadota</taxon>
        <taxon>Betaproteobacteria</taxon>
        <taxon>Burkholderiales</taxon>
        <taxon>Oxalobacteraceae</taxon>
        <taxon>Telluria group</taxon>
        <taxon>Pseudoduganella</taxon>
    </lineage>
</organism>
<feature type="binding site" evidence="10">
    <location>
        <begin position="473"/>
        <end position="475"/>
    </location>
    <ligand>
        <name>L-methionine</name>
        <dbReference type="ChEBI" id="CHEBI:57844"/>
    </ligand>
</feature>
<dbReference type="SUPFAM" id="SSF51726">
    <property type="entry name" value="UROD/MetE-like"/>
    <property type="match status" value="2"/>
</dbReference>
<keyword evidence="5 10" id="KW-0028">Amino-acid biosynthesis</keyword>
<comment type="caution">
    <text evidence="13">The sequence shown here is derived from an EMBL/GenBank/DDBJ whole genome shotgun (WGS) entry which is preliminary data.</text>
</comment>
<dbReference type="PANTHER" id="PTHR30519">
    <property type="entry name" value="5-METHYLTETRAHYDROPTEROYLTRIGLUTAMATE--HOMOCYSTEINE METHYLTRANSFERASE"/>
    <property type="match status" value="1"/>
</dbReference>
<gene>
    <name evidence="10 13" type="primary">metE</name>
    <name evidence="13" type="ORF">GM655_15170</name>
</gene>
<evidence type="ECO:0000256" key="10">
    <source>
        <dbReference type="HAMAP-Rule" id="MF_00172"/>
    </source>
</evidence>
<feature type="binding site" evidence="10">
    <location>
        <position position="603"/>
    </location>
    <ligand>
        <name>5-methyltetrahydropteroyltri-L-glutamate</name>
        <dbReference type="ChEBI" id="CHEBI:58207"/>
    </ligand>
</feature>
<dbReference type="Proteomes" id="UP000735592">
    <property type="component" value="Unassembled WGS sequence"/>
</dbReference>
<feature type="domain" description="Cobalamin-independent methionine synthase MetE C-terminal/archaeal" evidence="11">
    <location>
        <begin position="468"/>
        <end position="790"/>
    </location>
</feature>
<dbReference type="RefSeq" id="WP_155435523.1">
    <property type="nucleotide sequence ID" value="NZ_JBHLXK010000002.1"/>
</dbReference>
<dbReference type="NCBIfam" id="NF003556">
    <property type="entry name" value="PRK05222.1"/>
    <property type="match status" value="1"/>
</dbReference>
<evidence type="ECO:0000256" key="8">
    <source>
        <dbReference type="ARBA" id="ARBA00022833"/>
    </source>
</evidence>
<keyword evidence="8 10" id="KW-0862">Zinc</keyword>
<feature type="binding site" evidence="10">
    <location>
        <position position="647"/>
    </location>
    <ligand>
        <name>5-methyltetrahydropteroyltri-L-glutamate</name>
        <dbReference type="ChEBI" id="CHEBI:58207"/>
    </ligand>
</feature>
<name>A0ABW9SPQ8_9BURK</name>
<comment type="catalytic activity">
    <reaction evidence="10">
        <text>5-methyltetrahydropteroyltri-L-glutamate + L-homocysteine = tetrahydropteroyltri-L-glutamate + L-methionine</text>
        <dbReference type="Rhea" id="RHEA:21196"/>
        <dbReference type="ChEBI" id="CHEBI:57844"/>
        <dbReference type="ChEBI" id="CHEBI:58140"/>
        <dbReference type="ChEBI" id="CHEBI:58199"/>
        <dbReference type="ChEBI" id="CHEBI:58207"/>
        <dbReference type="EC" id="2.1.1.14"/>
    </reaction>
</comment>
<evidence type="ECO:0000256" key="4">
    <source>
        <dbReference type="ARBA" id="ARBA00022603"/>
    </source>
</evidence>
<comment type="function">
    <text evidence="1 10">Catalyzes the transfer of a methyl group from 5-methyltetrahydrofolate to homocysteine resulting in methionine formation.</text>
</comment>
<protein>
    <recommendedName>
        <fullName evidence="10">5-methyltetrahydropteroyltriglutamate--homocysteine methyltransferase</fullName>
        <ecNumber evidence="10">2.1.1.14</ecNumber>
    </recommendedName>
    <alternativeName>
        <fullName evidence="10">Cobalamin-independent methionine synthase</fullName>
    </alternativeName>
    <alternativeName>
        <fullName evidence="10">Methionine synthase, vitamin-B12 independent isozyme</fullName>
    </alternativeName>
</protein>
<evidence type="ECO:0000313" key="13">
    <source>
        <dbReference type="EMBL" id="MTW34148.1"/>
    </source>
</evidence>
<reference evidence="13 14" key="1">
    <citation type="submission" date="2019-11" db="EMBL/GenBank/DDBJ databases">
        <title>Type strains purchased from KCTC, JCM and DSMZ.</title>
        <authorList>
            <person name="Lu H."/>
        </authorList>
    </citation>
    <scope>NUCLEOTIDE SEQUENCE [LARGE SCALE GENOMIC DNA]</scope>
    <source>
        <strain evidence="13 14">DSM 103461</strain>
    </source>
</reference>
<accession>A0ABW9SPQ8</accession>
<evidence type="ECO:0000256" key="5">
    <source>
        <dbReference type="ARBA" id="ARBA00022605"/>
    </source>
</evidence>
<dbReference type="InterPro" id="IPR006276">
    <property type="entry name" value="Cobalamin-indep_Met_synthase"/>
</dbReference>
<dbReference type="EC" id="2.1.1.14" evidence="10"/>
<dbReference type="Pfam" id="PF01717">
    <property type="entry name" value="Meth_synt_2"/>
    <property type="match status" value="1"/>
</dbReference>
<proteinExistence type="inferred from homology"/>
<comment type="cofactor">
    <cofactor evidence="10">
        <name>Zn(2+)</name>
        <dbReference type="ChEBI" id="CHEBI:29105"/>
    </cofactor>
    <text evidence="10">Binds 1 zinc ion per subunit.</text>
</comment>
<evidence type="ECO:0000256" key="3">
    <source>
        <dbReference type="ARBA" id="ARBA00009553"/>
    </source>
</evidence>
<feature type="binding site" evidence="10">
    <location>
        <position position="526"/>
    </location>
    <ligand>
        <name>L-methionine</name>
        <dbReference type="ChEBI" id="CHEBI:57844"/>
    </ligand>
</feature>
<dbReference type="InterPro" id="IPR002629">
    <property type="entry name" value="Met_Synth_C/arc"/>
</dbReference>
<dbReference type="CDD" id="cd03312">
    <property type="entry name" value="CIMS_N_terminal_like"/>
    <property type="match status" value="1"/>
</dbReference>
<evidence type="ECO:0000313" key="14">
    <source>
        <dbReference type="Proteomes" id="UP000735592"/>
    </source>
</evidence>
<evidence type="ECO:0000256" key="9">
    <source>
        <dbReference type="ARBA" id="ARBA00023167"/>
    </source>
</evidence>
<evidence type="ECO:0000256" key="2">
    <source>
        <dbReference type="ARBA" id="ARBA00004681"/>
    </source>
</evidence>
<keyword evidence="4 10" id="KW-0489">Methyltransferase</keyword>
<dbReference type="Gene3D" id="3.20.20.210">
    <property type="match status" value="2"/>
</dbReference>
<dbReference type="PIRSF" id="PIRSF000382">
    <property type="entry name" value="MeTrfase_B12_ind"/>
    <property type="match status" value="1"/>
</dbReference>
<dbReference type="Pfam" id="PF08267">
    <property type="entry name" value="Meth_synt_1"/>
    <property type="match status" value="2"/>
</dbReference>
<evidence type="ECO:0000259" key="12">
    <source>
        <dbReference type="Pfam" id="PF08267"/>
    </source>
</evidence>
<feature type="binding site" evidence="10">
    <location>
        <position position="685"/>
    </location>
    <ligand>
        <name>Zn(2+)</name>
        <dbReference type="ChEBI" id="CHEBI:29105"/>
        <note>catalytic</note>
    </ligand>
</feature>
<dbReference type="EMBL" id="WNKW01000004">
    <property type="protein sequence ID" value="MTW34148.1"/>
    <property type="molecule type" value="Genomic_DNA"/>
</dbReference>
<keyword evidence="7 10" id="KW-0479">Metal-binding</keyword>
<keyword evidence="10" id="KW-0677">Repeat</keyword>
<feature type="domain" description="Cobalamin-independent methionine synthase MetE N-terminal" evidence="12">
    <location>
        <begin position="12"/>
        <end position="114"/>
    </location>
</feature>
<dbReference type="GO" id="GO:0003871">
    <property type="term" value="F:5-methyltetrahydropteroyltriglutamate-homocysteine S-methyltransferase activity"/>
    <property type="evidence" value="ECO:0007669"/>
    <property type="project" value="UniProtKB-EC"/>
</dbReference>
<feature type="active site" description="Proton donor" evidence="10">
    <location>
        <position position="736"/>
    </location>
</feature>
<evidence type="ECO:0000259" key="11">
    <source>
        <dbReference type="Pfam" id="PF01717"/>
    </source>
</evidence>
<dbReference type="InterPro" id="IPR013215">
    <property type="entry name" value="Cbl-indep_Met_Synth_N"/>
</dbReference>
<feature type="domain" description="Cobalamin-independent methionine synthase MetE N-terminal" evidence="12">
    <location>
        <begin position="147"/>
        <end position="353"/>
    </location>
</feature>
<feature type="binding site" evidence="10">
    <location>
        <position position="641"/>
    </location>
    <ligand>
        <name>L-homocysteine</name>
        <dbReference type="ChEBI" id="CHEBI:58199"/>
    </ligand>
</feature>
<dbReference type="GO" id="GO:0032259">
    <property type="term" value="P:methylation"/>
    <property type="evidence" value="ECO:0007669"/>
    <property type="project" value="UniProtKB-KW"/>
</dbReference>
<feature type="binding site" evidence="10">
    <location>
        <position position="526"/>
    </location>
    <ligand>
        <name>L-homocysteine</name>
        <dbReference type="ChEBI" id="CHEBI:58199"/>
    </ligand>
</feature>
<dbReference type="HAMAP" id="MF_00172">
    <property type="entry name" value="Meth_synth"/>
    <property type="match status" value="1"/>
</dbReference>
<keyword evidence="6 10" id="KW-0808">Transferase</keyword>
<keyword evidence="9 10" id="KW-0486">Methionine biosynthesis</keyword>
<comment type="pathway">
    <text evidence="2 10">Amino-acid biosynthesis; L-methionine biosynthesis via de novo pathway; L-methionine from L-homocysteine (MetE route): step 1/1.</text>
</comment>
<dbReference type="NCBIfam" id="TIGR01371">
    <property type="entry name" value="met_syn_B12ind"/>
    <property type="match status" value="1"/>
</dbReference>
<feature type="binding site" evidence="10">
    <location>
        <begin position="473"/>
        <end position="475"/>
    </location>
    <ligand>
        <name>L-homocysteine</name>
        <dbReference type="ChEBI" id="CHEBI:58199"/>
    </ligand>
</feature>
<evidence type="ECO:0000256" key="7">
    <source>
        <dbReference type="ARBA" id="ARBA00022723"/>
    </source>
</evidence>
<feature type="binding site" evidence="10">
    <location>
        <position position="768"/>
    </location>
    <ligand>
        <name>Zn(2+)</name>
        <dbReference type="ChEBI" id="CHEBI:29105"/>
        <note>catalytic</note>
    </ligand>
</feature>
<feature type="binding site" evidence="10">
    <location>
        <position position="707"/>
    </location>
    <ligand>
        <name>Zn(2+)</name>
        <dbReference type="ChEBI" id="CHEBI:29105"/>
        <note>catalytic</note>
    </ligand>
</feature>
<feature type="binding site" evidence="10">
    <location>
        <begin position="24"/>
        <end position="27"/>
    </location>
    <ligand>
        <name>5-methyltetrahydropteroyltri-L-glutamate</name>
        <dbReference type="ChEBI" id="CHEBI:58207"/>
    </ligand>
</feature>
<keyword evidence="14" id="KW-1185">Reference proteome</keyword>
<feature type="binding site" evidence="10">
    <location>
        <begin position="557"/>
        <end position="558"/>
    </location>
    <ligand>
        <name>5-methyltetrahydropteroyltri-L-glutamate</name>
        <dbReference type="ChEBI" id="CHEBI:58207"/>
    </ligand>
</feature>